<dbReference type="EMBL" id="AZMM01010576">
    <property type="protein sequence ID" value="ETJ35015.1"/>
    <property type="molecule type" value="Genomic_DNA"/>
</dbReference>
<reference evidence="1" key="1">
    <citation type="submission" date="2013-12" db="EMBL/GenBank/DDBJ databases">
        <title>A Varibaculum cambriense genome reconstructed from a premature infant gut community with otherwise low bacterial novelty that shifts toward anaerobic metabolism during the third week of life.</title>
        <authorList>
            <person name="Brown C.T."/>
            <person name="Sharon I."/>
            <person name="Thomas B.C."/>
            <person name="Castelle C.J."/>
            <person name="Morowitz M.J."/>
            <person name="Banfield J.F."/>
        </authorList>
    </citation>
    <scope>NUCLEOTIDE SEQUENCE</scope>
</reference>
<feature type="non-terminal residue" evidence="1">
    <location>
        <position position="56"/>
    </location>
</feature>
<comment type="caution">
    <text evidence="1">The sequence shown here is derived from an EMBL/GenBank/DDBJ whole genome shotgun (WGS) entry which is preliminary data.</text>
</comment>
<gene>
    <name evidence="1" type="ORF">Q604_UNBC10576G0001</name>
</gene>
<protein>
    <submittedName>
        <fullName evidence="1">3'(2'),5'-bisphosphate nucleotidase CysQ</fullName>
    </submittedName>
</protein>
<dbReference type="AlphaFoldDB" id="W1Y007"/>
<dbReference type="Gene3D" id="3.30.540.10">
    <property type="entry name" value="Fructose-1,6-Bisphosphatase, subunit A, domain 1"/>
    <property type="match status" value="1"/>
</dbReference>
<accession>W1Y007</accession>
<organism evidence="1">
    <name type="scientific">human gut metagenome</name>
    <dbReference type="NCBI Taxonomy" id="408170"/>
    <lineage>
        <taxon>unclassified sequences</taxon>
        <taxon>metagenomes</taxon>
        <taxon>organismal metagenomes</taxon>
    </lineage>
</organism>
<evidence type="ECO:0000313" key="1">
    <source>
        <dbReference type="EMBL" id="ETJ35015.1"/>
    </source>
</evidence>
<dbReference type="SUPFAM" id="SSF56655">
    <property type="entry name" value="Carbohydrate phosphatase"/>
    <property type="match status" value="1"/>
</dbReference>
<sequence>MLDQVCQLARNAGDAIMQVYDGTKPMDVVSKADNSPVTAADIAAHTVIMDGLRTLT</sequence>
<name>W1Y007_9ZZZZ</name>
<proteinExistence type="predicted"/>